<dbReference type="SUPFAM" id="SSF74788">
    <property type="entry name" value="Cullin repeat-like"/>
    <property type="match status" value="1"/>
</dbReference>
<protein>
    <recommendedName>
        <fullName evidence="3">Exocyst subunit Exo70 family protein</fullName>
    </recommendedName>
</protein>
<sequence>MEEFHGIETLISAREILKSSVEKSRNMAKEIAETGSRLKEASEKVTFLQAAIKNMADKCAVYEIRGPIDRTLGPAAAALKVLDLVHELQGSLLMMDPRSNLHPYLANVKRLQEAQKFLADNCRLVIMWLDDVMQFLKSTHSADDDWYLDNVSKVVKIFMELQGKGDCACQNGGVLASALDKLESSFINLLMDYNSLSPSQKYHEDCSSGSYFPVNVIQDLQSITEVLAANNRLHGCISIFVGVRSANVEATLQALGSNYVAIQLSEIDSVQIVEGYIDMWDKHMEFCVRHLLQMEYRLCNEVYKKAGSEVWTNCFAMITSQCGFNDIFNFGISVTRCKKDAIKLLMLLKIFGTLDRLRLSFNQLFGGKSCIEIRHHTRDLVKKVVDGTCEIFGELLMQVELQKETSPPPDGSVPRAVRFVTEYCNQLLDYDNSLILRRILEIHHEWNNTRLEEGLLFSKIRDIMRALELNLESWAKKYDDLVLSCLFMMNSCWYLCNNTSGTKLGEVMGHSWLWAKEKSVNHYTALYLKESWEKLLVVLGQEDLVLFDGGRVIDRDLVKRRIGMFCDAFDDMYKKQSKWVLSDEGLRLKTCQLVAKAIVPSYKSYLQKFMPEFDMGNYVRYTSESLENLINSLFQMKRGKFEGMNCTDIIGIMKSDVIDRFSSAPAAA</sequence>
<dbReference type="Pfam" id="PF03081">
    <property type="entry name" value="Exo70_C"/>
    <property type="match status" value="1"/>
</dbReference>
<evidence type="ECO:0000256" key="2">
    <source>
        <dbReference type="ARBA" id="ARBA00022448"/>
    </source>
</evidence>
<evidence type="ECO:0000313" key="5">
    <source>
        <dbReference type="EMBL" id="KZV43455.1"/>
    </source>
</evidence>
<keyword evidence="6" id="KW-1185">Reference proteome</keyword>
<dbReference type="OrthoDB" id="1922221at2759"/>
<evidence type="ECO:0000259" key="4">
    <source>
        <dbReference type="Pfam" id="PF03081"/>
    </source>
</evidence>
<name>A0A2Z7C974_9LAMI</name>
<dbReference type="AlphaFoldDB" id="A0A2Z7C974"/>
<dbReference type="GO" id="GO:0015031">
    <property type="term" value="P:protein transport"/>
    <property type="evidence" value="ECO:0007669"/>
    <property type="project" value="UniProtKB-KW"/>
</dbReference>
<evidence type="ECO:0000256" key="3">
    <source>
        <dbReference type="RuleBase" id="RU365026"/>
    </source>
</evidence>
<dbReference type="Gene3D" id="1.20.1280.170">
    <property type="entry name" value="Exocyst complex component Exo70"/>
    <property type="match status" value="1"/>
</dbReference>
<comment type="similarity">
    <text evidence="1 3">Belongs to the EXO70 family.</text>
</comment>
<dbReference type="GO" id="GO:0000145">
    <property type="term" value="C:exocyst"/>
    <property type="evidence" value="ECO:0007669"/>
    <property type="project" value="InterPro"/>
</dbReference>
<dbReference type="EMBL" id="KQ998113">
    <property type="protein sequence ID" value="KZV43455.1"/>
    <property type="molecule type" value="Genomic_DNA"/>
</dbReference>
<gene>
    <name evidence="5" type="ORF">F511_09898</name>
</gene>
<reference evidence="5 6" key="1">
    <citation type="journal article" date="2015" name="Proc. Natl. Acad. Sci. U.S.A.">
        <title>The resurrection genome of Boea hygrometrica: A blueprint for survival of dehydration.</title>
        <authorList>
            <person name="Xiao L."/>
            <person name="Yang G."/>
            <person name="Zhang L."/>
            <person name="Yang X."/>
            <person name="Zhao S."/>
            <person name="Ji Z."/>
            <person name="Zhou Q."/>
            <person name="Hu M."/>
            <person name="Wang Y."/>
            <person name="Chen M."/>
            <person name="Xu Y."/>
            <person name="Jin H."/>
            <person name="Xiao X."/>
            <person name="Hu G."/>
            <person name="Bao F."/>
            <person name="Hu Y."/>
            <person name="Wan P."/>
            <person name="Li L."/>
            <person name="Deng X."/>
            <person name="Kuang T."/>
            <person name="Xiang C."/>
            <person name="Zhu J.K."/>
            <person name="Oliver M.J."/>
            <person name="He Y."/>
        </authorList>
    </citation>
    <scope>NUCLEOTIDE SEQUENCE [LARGE SCALE GENOMIC DNA]</scope>
    <source>
        <strain evidence="6">cv. XS01</strain>
    </source>
</reference>
<dbReference type="Proteomes" id="UP000250235">
    <property type="component" value="Unassembled WGS sequence"/>
</dbReference>
<dbReference type="Pfam" id="PF20669">
    <property type="entry name" value="Exo70_N"/>
    <property type="match status" value="1"/>
</dbReference>
<keyword evidence="2 3" id="KW-0813">Transport</keyword>
<dbReference type="PANTHER" id="PTHR12542:SF85">
    <property type="entry name" value="EXOCYST SUBUNIT EXO70 FAMILY PROTEIN"/>
    <property type="match status" value="1"/>
</dbReference>
<keyword evidence="3" id="KW-0268">Exocytosis</keyword>
<feature type="domain" description="Exocyst complex subunit Exo70 C-terminal" evidence="4">
    <location>
        <begin position="280"/>
        <end position="632"/>
    </location>
</feature>
<dbReference type="GO" id="GO:0005546">
    <property type="term" value="F:phosphatidylinositol-4,5-bisphosphate binding"/>
    <property type="evidence" value="ECO:0007669"/>
    <property type="project" value="InterPro"/>
</dbReference>
<comment type="function">
    <text evidence="3">Component of the exocyst complex.</text>
</comment>
<keyword evidence="3" id="KW-0653">Protein transport</keyword>
<organism evidence="5 6">
    <name type="scientific">Dorcoceras hygrometricum</name>
    <dbReference type="NCBI Taxonomy" id="472368"/>
    <lineage>
        <taxon>Eukaryota</taxon>
        <taxon>Viridiplantae</taxon>
        <taxon>Streptophyta</taxon>
        <taxon>Embryophyta</taxon>
        <taxon>Tracheophyta</taxon>
        <taxon>Spermatophyta</taxon>
        <taxon>Magnoliopsida</taxon>
        <taxon>eudicotyledons</taxon>
        <taxon>Gunneridae</taxon>
        <taxon>Pentapetalae</taxon>
        <taxon>asterids</taxon>
        <taxon>lamiids</taxon>
        <taxon>Lamiales</taxon>
        <taxon>Gesneriaceae</taxon>
        <taxon>Didymocarpoideae</taxon>
        <taxon>Trichosporeae</taxon>
        <taxon>Loxocarpinae</taxon>
        <taxon>Dorcoceras</taxon>
    </lineage>
</organism>
<accession>A0A2Z7C974</accession>
<dbReference type="InterPro" id="IPR046364">
    <property type="entry name" value="Exo70_C"/>
</dbReference>
<proteinExistence type="inferred from homology"/>
<evidence type="ECO:0000313" key="6">
    <source>
        <dbReference type="Proteomes" id="UP000250235"/>
    </source>
</evidence>
<dbReference type="PANTHER" id="PTHR12542">
    <property type="entry name" value="EXOCYST COMPLEX PROTEIN EXO70"/>
    <property type="match status" value="1"/>
</dbReference>
<dbReference type="GO" id="GO:0006887">
    <property type="term" value="P:exocytosis"/>
    <property type="evidence" value="ECO:0007669"/>
    <property type="project" value="UniProtKB-KW"/>
</dbReference>
<dbReference type="InterPro" id="IPR004140">
    <property type="entry name" value="Exo70"/>
</dbReference>
<dbReference type="InterPro" id="IPR016159">
    <property type="entry name" value="Cullin_repeat-like_dom_sf"/>
</dbReference>
<evidence type="ECO:0000256" key="1">
    <source>
        <dbReference type="ARBA" id="ARBA00006756"/>
    </source>
</evidence>